<dbReference type="GO" id="GO:0010508">
    <property type="term" value="P:positive regulation of autophagy"/>
    <property type="evidence" value="ECO:0007669"/>
    <property type="project" value="TreeGrafter"/>
</dbReference>
<keyword evidence="7" id="KW-0496">Mitochondrion</keyword>
<dbReference type="EMBL" id="CP119880">
    <property type="protein sequence ID" value="WFD36020.1"/>
    <property type="molecule type" value="Genomic_DNA"/>
</dbReference>
<dbReference type="GO" id="GO:0005774">
    <property type="term" value="C:vacuolar membrane"/>
    <property type="evidence" value="ECO:0007669"/>
    <property type="project" value="TreeGrafter"/>
</dbReference>
<organism evidence="11 12">
    <name type="scientific">Malassezia cuniculi</name>
    <dbReference type="NCBI Taxonomy" id="948313"/>
    <lineage>
        <taxon>Eukaryota</taxon>
        <taxon>Fungi</taxon>
        <taxon>Dikarya</taxon>
        <taxon>Basidiomycota</taxon>
        <taxon>Ustilaginomycotina</taxon>
        <taxon>Malasseziomycetes</taxon>
        <taxon>Malasseziales</taxon>
        <taxon>Malasseziaceae</taxon>
        <taxon>Malassezia</taxon>
    </lineage>
</organism>
<dbReference type="GO" id="GO:0031966">
    <property type="term" value="C:mitochondrial membrane"/>
    <property type="evidence" value="ECO:0007669"/>
    <property type="project" value="UniProtKB-SubCell"/>
</dbReference>
<feature type="repeat" description="Solcar" evidence="9">
    <location>
        <begin position="680"/>
        <end position="781"/>
    </location>
</feature>
<feature type="region of interest" description="Disordered" evidence="10">
    <location>
        <begin position="192"/>
        <end position="252"/>
    </location>
</feature>
<dbReference type="PANTHER" id="PTHR12991:SF10">
    <property type="entry name" value="GATOR COMPLEX PROTEIN NPRL2"/>
    <property type="match status" value="1"/>
</dbReference>
<dbReference type="GO" id="GO:0055085">
    <property type="term" value="P:transmembrane transport"/>
    <property type="evidence" value="ECO:0007669"/>
    <property type="project" value="InterPro"/>
</dbReference>
<evidence type="ECO:0000256" key="10">
    <source>
        <dbReference type="SAM" id="MobiDB-lite"/>
    </source>
</evidence>
<evidence type="ECO:0000256" key="6">
    <source>
        <dbReference type="ARBA" id="ARBA00022989"/>
    </source>
</evidence>
<evidence type="ECO:0000256" key="9">
    <source>
        <dbReference type="PROSITE-ProRule" id="PRU00282"/>
    </source>
</evidence>
<feature type="region of interest" description="Disordered" evidence="10">
    <location>
        <begin position="1"/>
        <end position="25"/>
    </location>
</feature>
<dbReference type="GO" id="GO:0005096">
    <property type="term" value="F:GTPase activator activity"/>
    <property type="evidence" value="ECO:0007669"/>
    <property type="project" value="TreeGrafter"/>
</dbReference>
<dbReference type="InterPro" id="IPR018108">
    <property type="entry name" value="MCP_transmembrane"/>
</dbReference>
<feature type="compositionally biased region" description="Polar residues" evidence="10">
    <location>
        <begin position="194"/>
        <end position="203"/>
    </location>
</feature>
<dbReference type="GO" id="GO:1904262">
    <property type="term" value="P:negative regulation of TORC1 signaling"/>
    <property type="evidence" value="ECO:0007669"/>
    <property type="project" value="TreeGrafter"/>
</dbReference>
<comment type="subcellular location">
    <subcellularLocation>
        <location evidence="1">Mitochondrion membrane</location>
        <topology evidence="1">Multi-pass membrane protein</topology>
    </subcellularLocation>
</comment>
<evidence type="ECO:0000256" key="2">
    <source>
        <dbReference type="ARBA" id="ARBA00008433"/>
    </source>
</evidence>
<evidence type="ECO:0000256" key="1">
    <source>
        <dbReference type="ARBA" id="ARBA00004225"/>
    </source>
</evidence>
<name>A0AAF0EVW2_9BASI</name>
<dbReference type="PROSITE" id="PS50920">
    <property type="entry name" value="SOLCAR"/>
    <property type="match status" value="3"/>
</dbReference>
<dbReference type="PRINTS" id="PR00926">
    <property type="entry name" value="MITOCARRIER"/>
</dbReference>
<gene>
    <name evidence="11" type="ORF">MCUN1_002891</name>
</gene>
<feature type="repeat" description="Solcar" evidence="9">
    <location>
        <begin position="795"/>
        <end position="892"/>
    </location>
</feature>
<dbReference type="InterPro" id="IPR023395">
    <property type="entry name" value="MCP_dom_sf"/>
</dbReference>
<keyword evidence="5" id="KW-0677">Repeat</keyword>
<evidence type="ECO:0000256" key="4">
    <source>
        <dbReference type="ARBA" id="ARBA00022692"/>
    </source>
</evidence>
<keyword evidence="4 9" id="KW-0812">Transmembrane</keyword>
<sequence length="911" mass="102723">MDPLSDDTFIDQKREGPSRSQRPLNLDFSSMSDFVIPKGPLCGRLVACYATPQHRPRNRGIPESVKVLGFPTMIEKAGRYQRNHFIFNLCFVFDERADTIAYEPIVRKCARVLRSLEEENWFLSRIDNLPKLYGIVEQLYEDLNAYYETFIALPEELSPSASHDLPSPGTTLLDVEDLDEYIARASGPAWRENQVATKSTQLVVPNEQETFRRKEGDGVLADDERDSDSVPVRRTRSQPSHSPGSSIHDISASDLPLTRNNLGRIVRDAINLKLFPNFPNPPQVRDWDVPVLTVDLASHITGSWDLTLVRLIPFIDGVSHTRRIAKLADADLELTRQCIQHLLYYSFAVVIDIFQYSNMYALRPQMAVMCDDVKMGLECAEYVSVPGHPVPAIPTLMRMYSMLRQGRLVSDWIEELGQIAHGVDARRLITFGIIKGFLRRIHRYPILVPADADTTSEAEHEWPKGPKNAPLSASVALRSDSMAARDATDAWNRAAGDYEDPQAEQSRNDRFARSMRRPGRGASSSLQRKGRSPSEAPTPRTESFQVPAELPGMLDGQHCDDELMSDRVSVVPTPWRVRLHELYVAHPTVVTACPASLISTIASFPFDTIKSRLQVKYYPSAWSCARSIVREEGFGSLFRGVTIPLITITFVRTLSFSIYSATKNLLERCYGSNDGQPLWRTSLYGFAGGMTSGAIISSGSAPFELVKVQRQLEYLIATQRAKNEGDASRPFKRQSGFEAARDIYRTHGGVRGFYLGFKLHMIRDMLGTALYFGIYDSVRRLGDQYEAESQYQKIPSPVLSFALGSASGMLSWLLIYPVDLIKTRIQQDALAGNTAQSAARIFNQLMADDPARPEPYRFKRFLRLYRGLGISAIRSFFTHGMNWMIIETIARYMREPPPDANPRLLDYTDFQ</sequence>
<dbReference type="PANTHER" id="PTHR12991">
    <property type="entry name" value="NITROGEN PERMEASE REGULATOR 2/TUMOR SUPPRESSOR CANDIDATE 4"/>
    <property type="match status" value="1"/>
</dbReference>
<keyword evidence="6" id="KW-1133">Transmembrane helix</keyword>
<evidence type="ECO:0000256" key="3">
    <source>
        <dbReference type="ARBA" id="ARBA00022448"/>
    </source>
</evidence>
<dbReference type="AlphaFoldDB" id="A0AAF0EVW2"/>
<dbReference type="GO" id="GO:1990130">
    <property type="term" value="C:GATOR1 complex"/>
    <property type="evidence" value="ECO:0007669"/>
    <property type="project" value="TreeGrafter"/>
</dbReference>
<protein>
    <recommendedName>
        <fullName evidence="13">Mitochondrial carrier</fullName>
    </recommendedName>
</protein>
<dbReference type="SUPFAM" id="SSF103506">
    <property type="entry name" value="Mitochondrial carrier"/>
    <property type="match status" value="1"/>
</dbReference>
<reference evidence="11" key="1">
    <citation type="submission" date="2023-03" db="EMBL/GenBank/DDBJ databases">
        <title>Mating type loci evolution in Malassezia.</title>
        <authorList>
            <person name="Coelho M.A."/>
        </authorList>
    </citation>
    <scope>NUCLEOTIDE SEQUENCE</scope>
    <source>
        <strain evidence="11">CBS 11721</strain>
    </source>
</reference>
<dbReference type="InterPro" id="IPR002067">
    <property type="entry name" value="MCP"/>
</dbReference>
<comment type="similarity">
    <text evidence="2">Belongs to the NPR2 family.</text>
</comment>
<feature type="repeat" description="Solcar" evidence="9">
    <location>
        <begin position="583"/>
        <end position="665"/>
    </location>
</feature>
<dbReference type="Proteomes" id="UP001219933">
    <property type="component" value="Chromosome 4"/>
</dbReference>
<keyword evidence="8 9" id="KW-0472">Membrane</keyword>
<evidence type="ECO:0000256" key="8">
    <source>
        <dbReference type="ARBA" id="ARBA00023136"/>
    </source>
</evidence>
<evidence type="ECO:0000256" key="5">
    <source>
        <dbReference type="ARBA" id="ARBA00022737"/>
    </source>
</evidence>
<dbReference type="Gene3D" id="1.50.40.10">
    <property type="entry name" value="Mitochondrial carrier domain"/>
    <property type="match status" value="1"/>
</dbReference>
<evidence type="ECO:0000313" key="12">
    <source>
        <dbReference type="Proteomes" id="UP001219933"/>
    </source>
</evidence>
<evidence type="ECO:0000313" key="11">
    <source>
        <dbReference type="EMBL" id="WFD36020.1"/>
    </source>
</evidence>
<proteinExistence type="inferred from homology"/>
<keyword evidence="12" id="KW-1185">Reference proteome</keyword>
<dbReference type="InterPro" id="IPR009348">
    <property type="entry name" value="NPR2-like"/>
</dbReference>
<dbReference type="Pfam" id="PF00153">
    <property type="entry name" value="Mito_carr"/>
    <property type="match status" value="3"/>
</dbReference>
<feature type="region of interest" description="Disordered" evidence="10">
    <location>
        <begin position="493"/>
        <end position="548"/>
    </location>
</feature>
<accession>A0AAF0EVW2</accession>
<evidence type="ECO:0000256" key="7">
    <source>
        <dbReference type="ARBA" id="ARBA00023128"/>
    </source>
</evidence>
<dbReference type="Pfam" id="PF06218">
    <property type="entry name" value="NPR2"/>
    <property type="match status" value="3"/>
</dbReference>
<evidence type="ECO:0008006" key="13">
    <source>
        <dbReference type="Google" id="ProtNLM"/>
    </source>
</evidence>
<keyword evidence="3" id="KW-0813">Transport</keyword>